<evidence type="ECO:0000313" key="9">
    <source>
        <dbReference type="Proteomes" id="UP000807469"/>
    </source>
</evidence>
<dbReference type="Proteomes" id="UP000807469">
    <property type="component" value="Unassembled WGS sequence"/>
</dbReference>
<evidence type="ECO:0000256" key="6">
    <source>
        <dbReference type="PIRSR" id="PIRSR000097-3"/>
    </source>
</evidence>
<dbReference type="InterPro" id="IPR023210">
    <property type="entry name" value="NADP_OxRdtase_dom"/>
</dbReference>
<feature type="domain" description="NADP-dependent oxidoreductase" evidence="7">
    <location>
        <begin position="17"/>
        <end position="278"/>
    </location>
</feature>
<evidence type="ECO:0000313" key="8">
    <source>
        <dbReference type="EMBL" id="KAF9479512.1"/>
    </source>
</evidence>
<feature type="binding site" evidence="5">
    <location>
        <position position="110"/>
    </location>
    <ligand>
        <name>substrate</name>
    </ligand>
</feature>
<accession>A0A9P6CUE9</accession>
<dbReference type="SUPFAM" id="SSF51430">
    <property type="entry name" value="NAD(P)-linked oxidoreductase"/>
    <property type="match status" value="1"/>
</dbReference>
<dbReference type="PROSITE" id="PS00062">
    <property type="entry name" value="ALDOKETO_REDUCTASE_2"/>
    <property type="match status" value="1"/>
</dbReference>
<evidence type="ECO:0000256" key="5">
    <source>
        <dbReference type="PIRSR" id="PIRSR000097-2"/>
    </source>
</evidence>
<dbReference type="PRINTS" id="PR00069">
    <property type="entry name" value="ALDKETRDTASE"/>
</dbReference>
<keyword evidence="9" id="KW-1185">Reference proteome</keyword>
<reference evidence="8" key="1">
    <citation type="submission" date="2020-11" db="EMBL/GenBank/DDBJ databases">
        <authorList>
            <consortium name="DOE Joint Genome Institute"/>
            <person name="Ahrendt S."/>
            <person name="Riley R."/>
            <person name="Andreopoulos W."/>
            <person name="Labutti K."/>
            <person name="Pangilinan J."/>
            <person name="Ruiz-Duenas F.J."/>
            <person name="Barrasa J.M."/>
            <person name="Sanchez-Garcia M."/>
            <person name="Camarero S."/>
            <person name="Miyauchi S."/>
            <person name="Serrano A."/>
            <person name="Linde D."/>
            <person name="Babiker R."/>
            <person name="Drula E."/>
            <person name="Ayuso-Fernandez I."/>
            <person name="Pacheco R."/>
            <person name="Padilla G."/>
            <person name="Ferreira P."/>
            <person name="Barriuso J."/>
            <person name="Kellner H."/>
            <person name="Castanera R."/>
            <person name="Alfaro M."/>
            <person name="Ramirez L."/>
            <person name="Pisabarro A.G."/>
            <person name="Kuo A."/>
            <person name="Tritt A."/>
            <person name="Lipzen A."/>
            <person name="He G."/>
            <person name="Yan M."/>
            <person name="Ng V."/>
            <person name="Cullen D."/>
            <person name="Martin F."/>
            <person name="Rosso M.-N."/>
            <person name="Henrissat B."/>
            <person name="Hibbett D."/>
            <person name="Martinez A.T."/>
            <person name="Grigoriev I.V."/>
        </authorList>
    </citation>
    <scope>NUCLEOTIDE SEQUENCE</scope>
    <source>
        <strain evidence="8">CIRM-BRFM 674</strain>
    </source>
</reference>
<organism evidence="8 9">
    <name type="scientific">Pholiota conissans</name>
    <dbReference type="NCBI Taxonomy" id="109636"/>
    <lineage>
        <taxon>Eukaryota</taxon>
        <taxon>Fungi</taxon>
        <taxon>Dikarya</taxon>
        <taxon>Basidiomycota</taxon>
        <taxon>Agaricomycotina</taxon>
        <taxon>Agaricomycetes</taxon>
        <taxon>Agaricomycetidae</taxon>
        <taxon>Agaricales</taxon>
        <taxon>Agaricineae</taxon>
        <taxon>Strophariaceae</taxon>
        <taxon>Pholiota</taxon>
    </lineage>
</organism>
<feature type="active site" description="Proton donor" evidence="4">
    <location>
        <position position="55"/>
    </location>
</feature>
<dbReference type="FunFam" id="3.20.20.100:FF:000002">
    <property type="entry name" value="2,5-diketo-D-gluconic acid reductase A"/>
    <property type="match status" value="1"/>
</dbReference>
<keyword evidence="3" id="KW-0560">Oxidoreductase</keyword>
<evidence type="ECO:0000259" key="7">
    <source>
        <dbReference type="Pfam" id="PF00248"/>
    </source>
</evidence>
<dbReference type="GO" id="GO:0016616">
    <property type="term" value="F:oxidoreductase activity, acting on the CH-OH group of donors, NAD or NADP as acceptor"/>
    <property type="evidence" value="ECO:0007669"/>
    <property type="project" value="UniProtKB-ARBA"/>
</dbReference>
<gene>
    <name evidence="8" type="ORF">BDN70DRAFT_878680</name>
</gene>
<dbReference type="InterPro" id="IPR020471">
    <property type="entry name" value="AKR"/>
</dbReference>
<evidence type="ECO:0000256" key="2">
    <source>
        <dbReference type="ARBA" id="ARBA00022857"/>
    </source>
</evidence>
<evidence type="ECO:0000256" key="4">
    <source>
        <dbReference type="PIRSR" id="PIRSR000097-1"/>
    </source>
</evidence>
<name>A0A9P6CUE9_9AGAR</name>
<comment type="similarity">
    <text evidence="1">Belongs to the aldo/keto reductase family.</text>
</comment>
<keyword evidence="2" id="KW-0521">NADP</keyword>
<proteinExistence type="inferred from homology"/>
<dbReference type="InterPro" id="IPR036812">
    <property type="entry name" value="NAD(P)_OxRdtase_dom_sf"/>
</dbReference>
<dbReference type="CDD" id="cd19071">
    <property type="entry name" value="AKR_AKR1-5-like"/>
    <property type="match status" value="1"/>
</dbReference>
<dbReference type="PANTHER" id="PTHR43827">
    <property type="entry name" value="2,5-DIKETO-D-GLUCONIC ACID REDUCTASE"/>
    <property type="match status" value="1"/>
</dbReference>
<evidence type="ECO:0000256" key="1">
    <source>
        <dbReference type="ARBA" id="ARBA00007905"/>
    </source>
</evidence>
<dbReference type="PANTHER" id="PTHR43827:SF3">
    <property type="entry name" value="NADP-DEPENDENT OXIDOREDUCTASE DOMAIN-CONTAINING PROTEIN"/>
    <property type="match status" value="1"/>
</dbReference>
<comment type="caution">
    <text evidence="8">The sequence shown here is derived from an EMBL/GenBank/DDBJ whole genome shotgun (WGS) entry which is preliminary data.</text>
</comment>
<dbReference type="InterPro" id="IPR018170">
    <property type="entry name" value="Aldo/ket_reductase_CS"/>
</dbReference>
<protein>
    <submittedName>
        <fullName evidence="8">Aldo/keto reductase</fullName>
    </submittedName>
</protein>
<dbReference type="OrthoDB" id="416253at2759"/>
<feature type="site" description="Lowers pKa of active site Tyr" evidence="6">
    <location>
        <position position="80"/>
    </location>
</feature>
<dbReference type="Gene3D" id="3.20.20.100">
    <property type="entry name" value="NADP-dependent oxidoreductase domain"/>
    <property type="match status" value="1"/>
</dbReference>
<sequence length="311" mass="35235">MANIKVTFNNGVEIPIIGTGSYAPPTDPVAQARVKDWILSALNNGFRHIDTAQGYGTEKAVGEAIRASGIPREEIFVTTKLPWNHQTRVRESFEKSYENLGTYIDLYLMHWPQAIVYEEGNDMPLNPDGTVKTTDEVNFNQTWAEMEKLLETGKVRSIGVSNFSIKTLEQLLKTAKVIPVTNQVEMHPYLAQNELREYCKKKGITITAYTPSGYSIVRNDPLIVSIAKKYNVTPNQVILAWHISRGTIIVPKSENSERQKENITIPDISDEDLGKIWSLDRGQRICNKPNEKTGQVYGWTLEQFGWVNYRS</sequence>
<dbReference type="Pfam" id="PF00248">
    <property type="entry name" value="Aldo_ket_red"/>
    <property type="match status" value="1"/>
</dbReference>
<evidence type="ECO:0000256" key="3">
    <source>
        <dbReference type="ARBA" id="ARBA00023002"/>
    </source>
</evidence>
<dbReference type="PIRSF" id="PIRSF000097">
    <property type="entry name" value="AKR"/>
    <property type="match status" value="1"/>
</dbReference>
<dbReference type="AlphaFoldDB" id="A0A9P6CUE9"/>
<dbReference type="PROSITE" id="PS00798">
    <property type="entry name" value="ALDOKETO_REDUCTASE_1"/>
    <property type="match status" value="1"/>
</dbReference>
<dbReference type="EMBL" id="MU155211">
    <property type="protein sequence ID" value="KAF9479512.1"/>
    <property type="molecule type" value="Genomic_DNA"/>
</dbReference>